<dbReference type="InterPro" id="IPR027417">
    <property type="entry name" value="P-loop_NTPase"/>
</dbReference>
<dbReference type="PANTHER" id="PTHR23155:SF1116">
    <property type="entry name" value="OS12G0273300 PROTEIN"/>
    <property type="match status" value="1"/>
</dbReference>
<dbReference type="Proteomes" id="UP000324897">
    <property type="component" value="Chromosome 2"/>
</dbReference>
<dbReference type="FunFam" id="1.10.10.10:FF:000322">
    <property type="entry name" value="Probable disease resistance protein At1g63360"/>
    <property type="match status" value="1"/>
</dbReference>
<dbReference type="Gene3D" id="1.10.10.10">
    <property type="entry name" value="Winged helix-like DNA-binding domain superfamily/Winged helix DNA-binding domain"/>
    <property type="match status" value="1"/>
</dbReference>
<protein>
    <submittedName>
        <fullName evidence="6">Uncharacterized protein</fullName>
    </submittedName>
</protein>
<dbReference type="InterPro" id="IPR044974">
    <property type="entry name" value="Disease_R_plants"/>
</dbReference>
<dbReference type="GO" id="GO:0009626">
    <property type="term" value="P:plant-type hypersensitive response"/>
    <property type="evidence" value="ECO:0007669"/>
    <property type="project" value="UniProtKB-ARBA"/>
</dbReference>
<dbReference type="InterPro" id="IPR058922">
    <property type="entry name" value="WHD_DRP"/>
</dbReference>
<feature type="domain" description="NB-ARC" evidence="3">
    <location>
        <begin position="97"/>
        <end position="263"/>
    </location>
</feature>
<dbReference type="Pfam" id="PF23559">
    <property type="entry name" value="WHD_DRP"/>
    <property type="match status" value="1"/>
</dbReference>
<feature type="non-terminal residue" evidence="6">
    <location>
        <position position="847"/>
    </location>
</feature>
<dbReference type="PANTHER" id="PTHR23155">
    <property type="entry name" value="DISEASE RESISTANCE PROTEIN RP"/>
    <property type="match status" value="1"/>
</dbReference>
<dbReference type="Pfam" id="PF23598">
    <property type="entry name" value="LRR_14"/>
    <property type="match status" value="1"/>
</dbReference>
<dbReference type="OrthoDB" id="686237at2759"/>
<proteinExistence type="predicted"/>
<keyword evidence="1" id="KW-0677">Repeat</keyword>
<dbReference type="GO" id="GO:0043531">
    <property type="term" value="F:ADP binding"/>
    <property type="evidence" value="ECO:0007669"/>
    <property type="project" value="InterPro"/>
</dbReference>
<dbReference type="InterPro" id="IPR042197">
    <property type="entry name" value="Apaf_helical"/>
</dbReference>
<dbReference type="GO" id="GO:0002758">
    <property type="term" value="P:innate immune response-activating signaling pathway"/>
    <property type="evidence" value="ECO:0007669"/>
    <property type="project" value="UniProtKB-ARBA"/>
</dbReference>
<evidence type="ECO:0000313" key="7">
    <source>
        <dbReference type="Proteomes" id="UP000324897"/>
    </source>
</evidence>
<evidence type="ECO:0000313" key="6">
    <source>
        <dbReference type="EMBL" id="TVU23952.1"/>
    </source>
</evidence>
<evidence type="ECO:0000259" key="3">
    <source>
        <dbReference type="Pfam" id="PF00931"/>
    </source>
</evidence>
<name>A0A5J9UJS4_9POAL</name>
<comment type="caution">
    <text evidence="6">The sequence shown here is derived from an EMBL/GenBank/DDBJ whole genome shotgun (WGS) entry which is preliminary data.</text>
</comment>
<dbReference type="Gene3D" id="3.80.10.10">
    <property type="entry name" value="Ribonuclease Inhibitor"/>
    <property type="match status" value="1"/>
</dbReference>
<evidence type="ECO:0000259" key="5">
    <source>
        <dbReference type="Pfam" id="PF23598"/>
    </source>
</evidence>
<dbReference type="Gene3D" id="3.40.50.300">
    <property type="entry name" value="P-loop containing nucleotide triphosphate hydrolases"/>
    <property type="match status" value="1"/>
</dbReference>
<dbReference type="InterPro" id="IPR002182">
    <property type="entry name" value="NB-ARC"/>
</dbReference>
<reference evidence="6 7" key="1">
    <citation type="journal article" date="2019" name="Sci. Rep.">
        <title>A high-quality genome of Eragrostis curvula grass provides insights into Poaceae evolution and supports new strategies to enhance forage quality.</title>
        <authorList>
            <person name="Carballo J."/>
            <person name="Santos B.A.C.M."/>
            <person name="Zappacosta D."/>
            <person name="Garbus I."/>
            <person name="Selva J.P."/>
            <person name="Gallo C.A."/>
            <person name="Diaz A."/>
            <person name="Albertini E."/>
            <person name="Caccamo M."/>
            <person name="Echenique V."/>
        </authorList>
    </citation>
    <scope>NUCLEOTIDE SEQUENCE [LARGE SCALE GENOMIC DNA]</scope>
    <source>
        <strain evidence="7">cv. Victoria</strain>
        <tissue evidence="6">Leaf</tissue>
    </source>
</reference>
<feature type="domain" description="Disease resistance R13L4/SHOC-2-like LRR" evidence="5">
    <location>
        <begin position="477"/>
        <end position="837"/>
    </location>
</feature>
<feature type="domain" description="Disease resistance protein winged helix" evidence="4">
    <location>
        <begin position="357"/>
        <end position="429"/>
    </location>
</feature>
<dbReference type="Pfam" id="PF00931">
    <property type="entry name" value="NB-ARC"/>
    <property type="match status" value="1"/>
</dbReference>
<evidence type="ECO:0000256" key="1">
    <source>
        <dbReference type="ARBA" id="ARBA00022737"/>
    </source>
</evidence>
<dbReference type="Gramene" id="TVU23952">
    <property type="protein sequence ID" value="TVU23952"/>
    <property type="gene ID" value="EJB05_26343"/>
</dbReference>
<dbReference type="SUPFAM" id="SSF52540">
    <property type="entry name" value="P-loop containing nucleoside triphosphate hydrolases"/>
    <property type="match status" value="1"/>
</dbReference>
<dbReference type="PRINTS" id="PR00364">
    <property type="entry name" value="DISEASERSIST"/>
</dbReference>
<dbReference type="InterPro" id="IPR036388">
    <property type="entry name" value="WH-like_DNA-bd_sf"/>
</dbReference>
<keyword evidence="7" id="KW-1185">Reference proteome</keyword>
<dbReference type="GO" id="GO:0042742">
    <property type="term" value="P:defense response to bacterium"/>
    <property type="evidence" value="ECO:0007669"/>
    <property type="project" value="UniProtKB-ARBA"/>
</dbReference>
<gene>
    <name evidence="6" type="ORF">EJB05_26343</name>
</gene>
<sequence length="847" mass="97011">MEDVVNTFLVHVQGPDPPSRRRSKRFIQKMKRMLAMGKSHQIGEQMEEIKNRVMEVAEHRDRYKVDIDSINHVSTLDPRITSLYTKATQLVGIDEAREELIMKLTKEDGMPTQQQRIVSVVGFGGLGKTTLAKAVYDKLKVQFECTAFVTISMNPDLKKFLKNMLYELDNKKYGDIHNKSLDVNHLIDLAREFLNNKRYFIIIDDIWDIPNWDIIKYSLPDDSSGSRIITTTRNITVAEHIGDVYKMKALSEDNSKLLMYTRIFGNADHEKCHDEDLSEVSNRILKKCAGVPLAIITIASLLARKGRNKMDWYNVYNSIGAGMENSLDVENMRKILSYSYYDMPPQLRTCLLYLSMLPEDCEILKDRLIRLWIAEGFIHCEEKGKSLFEIGESYFSELINRSMIQPVYDDFLGIDIKSCRLHDMVLDLVRSLSSEENFVTVLTDAEHTSALTKARRLSLQNSDADHASIWGTRSMPQVRSLVVFSSAINQIPALQSFKVLRVLDLKDCYLSQGYSLKYLGSLLHLRYLNLYNTWIDQLPKEVENLQFLETLDIQCNNISHLQLNIGQFKHLLCLLVDYETIVSNGIWSLKSLEELSWLHMDDELMDHIEELGLITELRVLCMSLHTDKWNNKIVETLSKLQKIQTLRIDNDIDGQLNVGGLNAWVAHGHLRHLNTKNGCWFSRLPAWLNNPSHLADLCELYIAVRELQEKDLNVLGRLPALTNLYLLVDHESLGIRGRFVVGAGSFSCLAHCVLEGFVEPVVFEQGAMPRLTMFEFHFHVREVREIAGSDGGLDLGLQNLPSLQTVYVYYRSGGASKEEVEEAKAAVRKAAEIHPNKLELVFFMLKK</sequence>
<keyword evidence="2" id="KW-0611">Plant defense</keyword>
<dbReference type="Gene3D" id="1.10.8.430">
    <property type="entry name" value="Helical domain of apoptotic protease-activating factors"/>
    <property type="match status" value="1"/>
</dbReference>
<dbReference type="EMBL" id="RWGY01000013">
    <property type="protein sequence ID" value="TVU23952.1"/>
    <property type="molecule type" value="Genomic_DNA"/>
</dbReference>
<dbReference type="AlphaFoldDB" id="A0A5J9UJS4"/>
<dbReference type="InterPro" id="IPR032675">
    <property type="entry name" value="LRR_dom_sf"/>
</dbReference>
<dbReference type="FunFam" id="3.40.50.300:FF:001091">
    <property type="entry name" value="Probable disease resistance protein At1g61300"/>
    <property type="match status" value="1"/>
</dbReference>
<dbReference type="InterPro" id="IPR055414">
    <property type="entry name" value="LRR_R13L4/SHOC2-like"/>
</dbReference>
<evidence type="ECO:0000256" key="2">
    <source>
        <dbReference type="ARBA" id="ARBA00022821"/>
    </source>
</evidence>
<organism evidence="6 7">
    <name type="scientific">Eragrostis curvula</name>
    <name type="common">weeping love grass</name>
    <dbReference type="NCBI Taxonomy" id="38414"/>
    <lineage>
        <taxon>Eukaryota</taxon>
        <taxon>Viridiplantae</taxon>
        <taxon>Streptophyta</taxon>
        <taxon>Embryophyta</taxon>
        <taxon>Tracheophyta</taxon>
        <taxon>Spermatophyta</taxon>
        <taxon>Magnoliopsida</taxon>
        <taxon>Liliopsida</taxon>
        <taxon>Poales</taxon>
        <taxon>Poaceae</taxon>
        <taxon>PACMAD clade</taxon>
        <taxon>Chloridoideae</taxon>
        <taxon>Eragrostideae</taxon>
        <taxon>Eragrostidinae</taxon>
        <taxon>Eragrostis</taxon>
    </lineage>
</organism>
<evidence type="ECO:0000259" key="4">
    <source>
        <dbReference type="Pfam" id="PF23559"/>
    </source>
</evidence>
<dbReference type="SUPFAM" id="SSF52058">
    <property type="entry name" value="L domain-like"/>
    <property type="match status" value="1"/>
</dbReference>
<accession>A0A5J9UJS4</accession>